<reference evidence="13 14" key="1">
    <citation type="submission" date="2017-07" db="EMBL/GenBank/DDBJ databases">
        <title>First draft Genome Sequence of Nocardia cerradoensis isolated from human infection.</title>
        <authorList>
            <person name="Carrasco G."/>
        </authorList>
    </citation>
    <scope>NUCLEOTIDE SEQUENCE [LARGE SCALE GENOMIC DNA]</scope>
    <source>
        <strain evidence="13 14">CNM20130759</strain>
    </source>
</reference>
<feature type="domain" description="ABC transporter" evidence="11">
    <location>
        <begin position="363"/>
        <end position="598"/>
    </location>
</feature>
<dbReference type="Pfam" id="PF00005">
    <property type="entry name" value="ABC_tran"/>
    <property type="match status" value="1"/>
</dbReference>
<keyword evidence="7 10" id="KW-1133">Transmembrane helix</keyword>
<dbReference type="GO" id="GO:0034040">
    <property type="term" value="F:ATPase-coupled lipid transmembrane transporter activity"/>
    <property type="evidence" value="ECO:0007669"/>
    <property type="project" value="TreeGrafter"/>
</dbReference>
<comment type="similarity">
    <text evidence="9">Belongs to the ABC transporter superfamily. Siderophore-Fe(3+) uptake transporter (SIUT) (TC 3.A.1.21) family.</text>
</comment>
<evidence type="ECO:0000256" key="9">
    <source>
        <dbReference type="ARBA" id="ARBA00023455"/>
    </source>
</evidence>
<dbReference type="SMART" id="SM00382">
    <property type="entry name" value="AAA"/>
    <property type="match status" value="1"/>
</dbReference>
<feature type="transmembrane region" description="Helical" evidence="10">
    <location>
        <begin position="79"/>
        <end position="97"/>
    </location>
</feature>
<dbReference type="PROSITE" id="PS00211">
    <property type="entry name" value="ABC_TRANSPORTER_1"/>
    <property type="match status" value="1"/>
</dbReference>
<comment type="subcellular location">
    <subcellularLocation>
        <location evidence="1">Cell inner membrane</location>
        <topology evidence="1">Multi-pass membrane protein</topology>
    </subcellularLocation>
</comment>
<dbReference type="GO" id="GO:0005886">
    <property type="term" value="C:plasma membrane"/>
    <property type="evidence" value="ECO:0007669"/>
    <property type="project" value="UniProtKB-SubCell"/>
</dbReference>
<dbReference type="PANTHER" id="PTHR24221">
    <property type="entry name" value="ATP-BINDING CASSETTE SUB-FAMILY B"/>
    <property type="match status" value="1"/>
</dbReference>
<comment type="caution">
    <text evidence="13">The sequence shown here is derived from an EMBL/GenBank/DDBJ whole genome shotgun (WGS) entry which is preliminary data.</text>
</comment>
<dbReference type="RefSeq" id="WP_094027937.1">
    <property type="nucleotide sequence ID" value="NZ_NGAF01000025.1"/>
</dbReference>
<dbReference type="Proteomes" id="UP000215506">
    <property type="component" value="Unassembled WGS sequence"/>
</dbReference>
<feature type="transmembrane region" description="Helical" evidence="10">
    <location>
        <begin position="162"/>
        <end position="179"/>
    </location>
</feature>
<dbReference type="InterPro" id="IPR003593">
    <property type="entry name" value="AAA+_ATPase"/>
</dbReference>
<evidence type="ECO:0000256" key="3">
    <source>
        <dbReference type="ARBA" id="ARBA00022692"/>
    </source>
</evidence>
<dbReference type="InterPro" id="IPR036640">
    <property type="entry name" value="ABC1_TM_sf"/>
</dbReference>
<evidence type="ECO:0000256" key="4">
    <source>
        <dbReference type="ARBA" id="ARBA00022741"/>
    </source>
</evidence>
<dbReference type="Gene3D" id="3.40.50.300">
    <property type="entry name" value="P-loop containing nucleotide triphosphate hydrolases"/>
    <property type="match status" value="1"/>
</dbReference>
<keyword evidence="8 10" id="KW-0472">Membrane</keyword>
<dbReference type="InterPro" id="IPR039421">
    <property type="entry name" value="Type_1_exporter"/>
</dbReference>
<feature type="transmembrane region" description="Helical" evidence="10">
    <location>
        <begin position="40"/>
        <end position="59"/>
    </location>
</feature>
<dbReference type="InterPro" id="IPR011527">
    <property type="entry name" value="ABC1_TM_dom"/>
</dbReference>
<dbReference type="SUPFAM" id="SSF52540">
    <property type="entry name" value="P-loop containing nucleoside triphosphate hydrolases"/>
    <property type="match status" value="1"/>
</dbReference>
<keyword evidence="2" id="KW-1003">Cell membrane</keyword>
<evidence type="ECO:0000259" key="12">
    <source>
        <dbReference type="PROSITE" id="PS50929"/>
    </source>
</evidence>
<keyword evidence="2" id="KW-0997">Cell inner membrane</keyword>
<keyword evidence="13" id="KW-0378">Hydrolase</keyword>
<keyword evidence="4" id="KW-0547">Nucleotide-binding</keyword>
<dbReference type="SUPFAM" id="SSF90123">
    <property type="entry name" value="ABC transporter transmembrane region"/>
    <property type="match status" value="1"/>
</dbReference>
<evidence type="ECO:0000256" key="5">
    <source>
        <dbReference type="ARBA" id="ARBA00022840"/>
    </source>
</evidence>
<evidence type="ECO:0000256" key="2">
    <source>
        <dbReference type="ARBA" id="ARBA00022519"/>
    </source>
</evidence>
<dbReference type="GO" id="GO:0005524">
    <property type="term" value="F:ATP binding"/>
    <property type="evidence" value="ECO:0007669"/>
    <property type="project" value="UniProtKB-KW"/>
</dbReference>
<dbReference type="InterPro" id="IPR003439">
    <property type="entry name" value="ABC_transporter-like_ATP-bd"/>
</dbReference>
<evidence type="ECO:0000256" key="8">
    <source>
        <dbReference type="ARBA" id="ARBA00023136"/>
    </source>
</evidence>
<dbReference type="EC" id="3.6.3.-" evidence="13"/>
<accession>A0A231GWA5</accession>
<feature type="domain" description="ABC transmembrane type-1" evidence="12">
    <location>
        <begin position="42"/>
        <end position="329"/>
    </location>
</feature>
<dbReference type="Pfam" id="PF00664">
    <property type="entry name" value="ABC_membrane"/>
    <property type="match status" value="1"/>
</dbReference>
<evidence type="ECO:0000259" key="11">
    <source>
        <dbReference type="PROSITE" id="PS50893"/>
    </source>
</evidence>
<feature type="transmembrane region" description="Helical" evidence="10">
    <location>
        <begin position="185"/>
        <end position="204"/>
    </location>
</feature>
<evidence type="ECO:0000313" key="14">
    <source>
        <dbReference type="Proteomes" id="UP000215506"/>
    </source>
</evidence>
<keyword evidence="6" id="KW-1278">Translocase</keyword>
<proteinExistence type="inferred from homology"/>
<keyword evidence="5 13" id="KW-0067">ATP-binding</keyword>
<keyword evidence="3 10" id="KW-0812">Transmembrane</keyword>
<dbReference type="InterPro" id="IPR027417">
    <property type="entry name" value="P-loop_NTPase"/>
</dbReference>
<organism evidence="13 14">
    <name type="scientific">Nocardia cerradoensis</name>
    <dbReference type="NCBI Taxonomy" id="85688"/>
    <lineage>
        <taxon>Bacteria</taxon>
        <taxon>Bacillati</taxon>
        <taxon>Actinomycetota</taxon>
        <taxon>Actinomycetes</taxon>
        <taxon>Mycobacteriales</taxon>
        <taxon>Nocardiaceae</taxon>
        <taxon>Nocardia</taxon>
    </lineage>
</organism>
<dbReference type="EMBL" id="NGAF01000025">
    <property type="protein sequence ID" value="OXR40904.1"/>
    <property type="molecule type" value="Genomic_DNA"/>
</dbReference>
<dbReference type="GO" id="GO:0016887">
    <property type="term" value="F:ATP hydrolysis activity"/>
    <property type="evidence" value="ECO:0007669"/>
    <property type="project" value="InterPro"/>
</dbReference>
<name>A0A231GWA5_9NOCA</name>
<gene>
    <name evidence="13" type="ORF">B7C42_07039</name>
</gene>
<dbReference type="Gene3D" id="1.20.1560.10">
    <property type="entry name" value="ABC transporter type 1, transmembrane domain"/>
    <property type="match status" value="1"/>
</dbReference>
<dbReference type="GO" id="GO:0140359">
    <property type="term" value="F:ABC-type transporter activity"/>
    <property type="evidence" value="ECO:0007669"/>
    <property type="project" value="InterPro"/>
</dbReference>
<dbReference type="InterPro" id="IPR017871">
    <property type="entry name" value="ABC_transporter-like_CS"/>
</dbReference>
<protein>
    <submittedName>
        <fullName evidence="13">Putative multidrug export ATP-binding/permease protein</fullName>
        <ecNumber evidence="13">3.6.3.-</ecNumber>
    </submittedName>
</protein>
<dbReference type="PANTHER" id="PTHR24221:SF654">
    <property type="entry name" value="ATP-BINDING CASSETTE SUB-FAMILY B MEMBER 6"/>
    <property type="match status" value="1"/>
</dbReference>
<keyword evidence="14" id="KW-1185">Reference proteome</keyword>
<evidence type="ECO:0000256" key="6">
    <source>
        <dbReference type="ARBA" id="ARBA00022967"/>
    </source>
</evidence>
<dbReference type="PROSITE" id="PS50893">
    <property type="entry name" value="ABC_TRANSPORTER_2"/>
    <property type="match status" value="1"/>
</dbReference>
<evidence type="ECO:0000313" key="13">
    <source>
        <dbReference type="EMBL" id="OXR40904.1"/>
    </source>
</evidence>
<sequence length="606" mass="63531">MSMGGNPVLAAAGIETERGANTLRRGLASLVRGCRRHPRMAAIAFFCSIVNGGCMVLGAKAVGWCTDHIVVAGFAHHGFGWAAGAVGAVFVLGVSLLRAVTIIGRTVATGNIQFGSTAAARKAVVAQYLRLGVSWHRRHQAGYLVSHAVSDTEMAWDPMQHFPFAVGMTGMLTLVMVDIALADAWLAVIAVIVIPLVLAANLTYQRVLAPRAQRAQHQRAVLSALAHEAVEGRQVIATLGITDQEIGRFEASADRLRAANLRVGGANAIFEPAIELLPPLAALVILAVGVGRIEAGQLGVGTLVEVVYLLITTAIPLNVLARFLGVLPLGVAGQDKLAATAAETERPAQGRCRPDLPASGSAVHLTAAEFGYTSARVVHDIALRIPSGGLVAVVGPTGSGKTTLLALIAHLLEADRGTVAVDGVDTRELSPAALRDRTALVTQNAFLFTDTLRANITLGATAGDDAVRRALRVAGADDFVAALPGGLDTVVSESAQLSGGQRQRIALARAVFRRPRLLLLDDTTSALDPLVEHTVVERLRTEYAGTDRHTTVVLVGHRAATISLADTVVYLEAGRIVAHGPHEELAATVPGYRDLLGAYDTAETLR</sequence>
<evidence type="ECO:0000256" key="1">
    <source>
        <dbReference type="ARBA" id="ARBA00004429"/>
    </source>
</evidence>
<evidence type="ECO:0000256" key="7">
    <source>
        <dbReference type="ARBA" id="ARBA00022989"/>
    </source>
</evidence>
<evidence type="ECO:0000256" key="10">
    <source>
        <dbReference type="SAM" id="Phobius"/>
    </source>
</evidence>
<dbReference type="AlphaFoldDB" id="A0A231GWA5"/>
<dbReference type="PROSITE" id="PS50929">
    <property type="entry name" value="ABC_TM1F"/>
    <property type="match status" value="1"/>
</dbReference>